<dbReference type="CDD" id="cd00429">
    <property type="entry name" value="RPE"/>
    <property type="match status" value="1"/>
</dbReference>
<feature type="binding site" evidence="10 14">
    <location>
        <position position="66"/>
    </location>
    <ligand>
        <name>substrate</name>
    </ligand>
</feature>
<dbReference type="STRING" id="1232681.ADIS_2772"/>
<evidence type="ECO:0000256" key="7">
    <source>
        <dbReference type="ARBA" id="ARBA00013188"/>
    </source>
</evidence>
<comment type="caution">
    <text evidence="10">Lacks conserved residue(s) required for the propagation of feature annotation.</text>
</comment>
<keyword evidence="13" id="KW-0170">Cobalt</keyword>
<evidence type="ECO:0000256" key="10">
    <source>
        <dbReference type="HAMAP-Rule" id="MF_02227"/>
    </source>
</evidence>
<comment type="cofactor">
    <cofactor evidence="10 13">
        <name>a divalent metal cation</name>
        <dbReference type="ChEBI" id="CHEBI:60240"/>
    </cofactor>
    <text evidence="10 13">Binds 1 divalent metal cation per subunit.</text>
</comment>
<dbReference type="GO" id="GO:0006098">
    <property type="term" value="P:pentose-phosphate shunt"/>
    <property type="evidence" value="ECO:0007669"/>
    <property type="project" value="UniProtKB-UniRule"/>
</dbReference>
<reference evidence="15 16" key="1">
    <citation type="submission" date="2013-02" db="EMBL/GenBank/DDBJ databases">
        <title>A novel strain isolated from Lonar lake, Maharashtra, India.</title>
        <authorList>
            <person name="Singh A."/>
        </authorList>
    </citation>
    <scope>NUCLEOTIDE SEQUENCE [LARGE SCALE GENOMIC DNA]</scope>
    <source>
        <strain evidence="15 16">AK24</strain>
    </source>
</reference>
<protein>
    <recommendedName>
        <fullName evidence="7 10">Ribulose-phosphate 3-epimerase</fullName>
        <ecNumber evidence="7 10">5.1.3.1</ecNumber>
    </recommendedName>
</protein>
<dbReference type="InterPro" id="IPR013785">
    <property type="entry name" value="Aldolase_TIM"/>
</dbReference>
<evidence type="ECO:0000256" key="8">
    <source>
        <dbReference type="ARBA" id="ARBA00022723"/>
    </source>
</evidence>
<dbReference type="Pfam" id="PF00834">
    <property type="entry name" value="Ribul_P_3_epim"/>
    <property type="match status" value="1"/>
</dbReference>
<keyword evidence="13" id="KW-0464">Manganese</keyword>
<name>R7ZRN8_9BACT</name>
<dbReference type="SUPFAM" id="SSF51366">
    <property type="entry name" value="Ribulose-phoshate binding barrel"/>
    <property type="match status" value="1"/>
</dbReference>
<dbReference type="NCBIfam" id="NF004076">
    <property type="entry name" value="PRK05581.1-4"/>
    <property type="match status" value="1"/>
</dbReference>
<dbReference type="EMBL" id="AQHR01000080">
    <property type="protein sequence ID" value="EON76713.1"/>
    <property type="molecule type" value="Genomic_DNA"/>
</dbReference>
<sequence length="217" mass="24046">MRPFIAPSVLAADFANLQRDVEMINESEASFIHVDVMDGVFVPNISMGMPIVEAIHRYAKKPLDVHLMIVDPDRYLVRFKDCGAAHITVHYEACNHLHRTLAEIKRLECKAGVALNPHTPVEFLTDIIQDVDLVCIMSVNPGFGGQKFIEHSYKKIERLKKLIVETGSSTQIEVDGGVSLENAPLLLQSGADILVAGNFIFTSKNPIETVNKLKNIA</sequence>
<keyword evidence="16" id="KW-1185">Reference proteome</keyword>
<dbReference type="InterPro" id="IPR026019">
    <property type="entry name" value="Ribul_P_3_epim"/>
</dbReference>
<evidence type="ECO:0000256" key="9">
    <source>
        <dbReference type="ARBA" id="ARBA00023235"/>
    </source>
</evidence>
<evidence type="ECO:0000256" key="2">
    <source>
        <dbReference type="ARBA" id="ARBA00001936"/>
    </source>
</evidence>
<feature type="active site" description="Proton acceptor" evidence="10 12">
    <location>
        <position position="35"/>
    </location>
</feature>
<feature type="active site" description="Proton donor" evidence="10 12">
    <location>
        <position position="175"/>
    </location>
</feature>
<keyword evidence="8 10" id="KW-0479">Metal-binding</keyword>
<feature type="binding site" evidence="10 13">
    <location>
        <position position="35"/>
    </location>
    <ligand>
        <name>a divalent metal cation</name>
        <dbReference type="ChEBI" id="CHEBI:60240"/>
    </ligand>
</feature>
<dbReference type="GO" id="GO:0004750">
    <property type="term" value="F:D-ribulose-phosphate 3-epimerase activity"/>
    <property type="evidence" value="ECO:0007669"/>
    <property type="project" value="UniProtKB-UniRule"/>
</dbReference>
<dbReference type="PIRSF" id="PIRSF001461">
    <property type="entry name" value="RPE"/>
    <property type="match status" value="1"/>
</dbReference>
<feature type="binding site" evidence="10 14">
    <location>
        <begin position="142"/>
        <end position="145"/>
    </location>
    <ligand>
        <name>substrate</name>
    </ligand>
</feature>
<feature type="binding site" evidence="10">
    <location>
        <begin position="175"/>
        <end position="177"/>
    </location>
    <ligand>
        <name>substrate</name>
    </ligand>
</feature>
<dbReference type="GO" id="GO:0019323">
    <property type="term" value="P:pentose catabolic process"/>
    <property type="evidence" value="ECO:0007669"/>
    <property type="project" value="UniProtKB-UniRule"/>
</dbReference>
<feature type="binding site" evidence="10 13">
    <location>
        <position position="33"/>
    </location>
    <ligand>
        <name>a divalent metal cation</name>
        <dbReference type="ChEBI" id="CHEBI:60240"/>
    </ligand>
</feature>
<keyword evidence="10 11" id="KW-0119">Carbohydrate metabolism</keyword>
<accession>R7ZRN8</accession>
<feature type="binding site" evidence="10 13">
    <location>
        <position position="175"/>
    </location>
    <ligand>
        <name>a divalent metal cation</name>
        <dbReference type="ChEBI" id="CHEBI:60240"/>
    </ligand>
</feature>
<comment type="similarity">
    <text evidence="6 10 11">Belongs to the ribulose-phosphate 3-epimerase family.</text>
</comment>
<comment type="function">
    <text evidence="10">Catalyzes the reversible epimerization of D-ribulose 5-phosphate to D-xylulose 5-phosphate.</text>
</comment>
<evidence type="ECO:0000256" key="4">
    <source>
        <dbReference type="ARBA" id="ARBA00001947"/>
    </source>
</evidence>
<dbReference type="GO" id="GO:0005737">
    <property type="term" value="C:cytoplasm"/>
    <property type="evidence" value="ECO:0007669"/>
    <property type="project" value="UniProtKB-ARBA"/>
</dbReference>
<dbReference type="InterPro" id="IPR011060">
    <property type="entry name" value="RibuloseP-bd_barrel"/>
</dbReference>
<dbReference type="EC" id="5.1.3.1" evidence="7 10"/>
<dbReference type="PROSITE" id="PS01086">
    <property type="entry name" value="RIBUL_P_3_EPIMER_2"/>
    <property type="match status" value="1"/>
</dbReference>
<evidence type="ECO:0000256" key="1">
    <source>
        <dbReference type="ARBA" id="ARBA00001782"/>
    </source>
</evidence>
<comment type="caution">
    <text evidence="15">The sequence shown here is derived from an EMBL/GenBank/DDBJ whole genome shotgun (WGS) entry which is preliminary data.</text>
</comment>
<dbReference type="AlphaFoldDB" id="R7ZRN8"/>
<evidence type="ECO:0000313" key="16">
    <source>
        <dbReference type="Proteomes" id="UP000013909"/>
    </source>
</evidence>
<dbReference type="OrthoDB" id="1645589at2"/>
<evidence type="ECO:0000256" key="11">
    <source>
        <dbReference type="PIRNR" id="PIRNR001461"/>
    </source>
</evidence>
<dbReference type="FunFam" id="3.20.20.70:FF:000004">
    <property type="entry name" value="Ribulose-phosphate 3-epimerase"/>
    <property type="match status" value="1"/>
</dbReference>
<evidence type="ECO:0000256" key="3">
    <source>
        <dbReference type="ARBA" id="ARBA00001941"/>
    </source>
</evidence>
<evidence type="ECO:0000256" key="5">
    <source>
        <dbReference type="ARBA" id="ARBA00001954"/>
    </source>
</evidence>
<organism evidence="15 16">
    <name type="scientific">Lunatimonas lonarensis</name>
    <dbReference type="NCBI Taxonomy" id="1232681"/>
    <lineage>
        <taxon>Bacteria</taxon>
        <taxon>Pseudomonadati</taxon>
        <taxon>Bacteroidota</taxon>
        <taxon>Cytophagia</taxon>
        <taxon>Cytophagales</taxon>
        <taxon>Cyclobacteriaceae</taxon>
    </lineage>
</organism>
<gene>
    <name evidence="10" type="primary">rpe</name>
    <name evidence="15" type="ORF">ADIS_2772</name>
</gene>
<dbReference type="Gene3D" id="3.20.20.70">
    <property type="entry name" value="Aldolase class I"/>
    <property type="match status" value="1"/>
</dbReference>
<evidence type="ECO:0000256" key="6">
    <source>
        <dbReference type="ARBA" id="ARBA00009541"/>
    </source>
</evidence>
<dbReference type="GO" id="GO:0046872">
    <property type="term" value="F:metal ion binding"/>
    <property type="evidence" value="ECO:0007669"/>
    <property type="project" value="UniProtKB-UniRule"/>
</dbReference>
<feature type="binding site" evidence="10 14">
    <location>
        <position position="8"/>
    </location>
    <ligand>
        <name>substrate</name>
    </ligand>
</feature>
<keyword evidence="9 10" id="KW-0413">Isomerase</keyword>
<keyword evidence="13" id="KW-0862">Zinc</keyword>
<feature type="binding site" evidence="10 13">
    <location>
        <position position="66"/>
    </location>
    <ligand>
        <name>a divalent metal cation</name>
        <dbReference type="ChEBI" id="CHEBI:60240"/>
    </ligand>
</feature>
<comment type="cofactor">
    <cofactor evidence="4">
        <name>Zn(2+)</name>
        <dbReference type="ChEBI" id="CHEBI:29105"/>
    </cofactor>
</comment>
<dbReference type="RefSeq" id="WP_010854906.1">
    <property type="nucleotide sequence ID" value="NZ_AQHR01000080.1"/>
</dbReference>
<dbReference type="NCBIfam" id="TIGR01163">
    <property type="entry name" value="rpe"/>
    <property type="match status" value="1"/>
</dbReference>
<dbReference type="Proteomes" id="UP000013909">
    <property type="component" value="Unassembled WGS sequence"/>
</dbReference>
<evidence type="ECO:0000256" key="13">
    <source>
        <dbReference type="PIRSR" id="PIRSR001461-2"/>
    </source>
</evidence>
<comment type="cofactor">
    <cofactor evidence="2">
        <name>Mn(2+)</name>
        <dbReference type="ChEBI" id="CHEBI:29035"/>
    </cofactor>
</comment>
<evidence type="ECO:0000256" key="14">
    <source>
        <dbReference type="PIRSR" id="PIRSR001461-3"/>
    </source>
</evidence>
<comment type="catalytic activity">
    <reaction evidence="1 10 11">
        <text>D-ribulose 5-phosphate = D-xylulose 5-phosphate</text>
        <dbReference type="Rhea" id="RHEA:13677"/>
        <dbReference type="ChEBI" id="CHEBI:57737"/>
        <dbReference type="ChEBI" id="CHEBI:58121"/>
        <dbReference type="EC" id="5.1.3.1"/>
    </reaction>
</comment>
<dbReference type="PROSITE" id="PS01085">
    <property type="entry name" value="RIBUL_P_3_EPIMER_1"/>
    <property type="match status" value="1"/>
</dbReference>
<dbReference type="PATRIC" id="fig|1288963.3.peg.2761"/>
<dbReference type="PANTHER" id="PTHR11749">
    <property type="entry name" value="RIBULOSE-5-PHOSPHATE-3-EPIMERASE"/>
    <property type="match status" value="1"/>
</dbReference>
<feature type="binding site" evidence="14">
    <location>
        <position position="177"/>
    </location>
    <ligand>
        <name>substrate</name>
    </ligand>
</feature>
<proteinExistence type="inferred from homology"/>
<comment type="cofactor">
    <cofactor evidence="3">
        <name>Co(2+)</name>
        <dbReference type="ChEBI" id="CHEBI:48828"/>
    </cofactor>
</comment>
<evidence type="ECO:0000313" key="15">
    <source>
        <dbReference type="EMBL" id="EON76713.1"/>
    </source>
</evidence>
<evidence type="ECO:0000256" key="12">
    <source>
        <dbReference type="PIRSR" id="PIRSR001461-1"/>
    </source>
</evidence>
<comment type="pathway">
    <text evidence="10">Carbohydrate degradation.</text>
</comment>
<dbReference type="HAMAP" id="MF_02227">
    <property type="entry name" value="RPE"/>
    <property type="match status" value="1"/>
</dbReference>
<comment type="cofactor">
    <cofactor evidence="5">
        <name>Fe(2+)</name>
        <dbReference type="ChEBI" id="CHEBI:29033"/>
    </cofactor>
</comment>
<dbReference type="InterPro" id="IPR000056">
    <property type="entry name" value="Ribul_P_3_epim-like"/>
</dbReference>